<protein>
    <submittedName>
        <fullName evidence="1">Uncharacterized protein</fullName>
    </submittedName>
</protein>
<organism evidence="1 2">
    <name type="scientific">Escallonia rubra</name>
    <dbReference type="NCBI Taxonomy" id="112253"/>
    <lineage>
        <taxon>Eukaryota</taxon>
        <taxon>Viridiplantae</taxon>
        <taxon>Streptophyta</taxon>
        <taxon>Embryophyta</taxon>
        <taxon>Tracheophyta</taxon>
        <taxon>Spermatophyta</taxon>
        <taxon>Magnoliopsida</taxon>
        <taxon>eudicotyledons</taxon>
        <taxon>Gunneridae</taxon>
        <taxon>Pentapetalae</taxon>
        <taxon>asterids</taxon>
        <taxon>campanulids</taxon>
        <taxon>Escalloniales</taxon>
        <taxon>Escalloniaceae</taxon>
        <taxon>Escallonia</taxon>
    </lineage>
</organism>
<sequence length="141" mass="16000">MAHSRPYFSLRRSLTVEYSNVGNDWMMEGSSPGFWSPAVAGLMGVPEGLCRRCHEYIMFRMKHLQKYMEKKPTKKKTRRMTVRSMVTGGEEYDIGGGGDWVGSVDIAGKRETEFDCHQIAPSSPRADISLLQRAHKLSQEN</sequence>
<gene>
    <name evidence="1" type="ORF">RJ640_017824</name>
</gene>
<comment type="caution">
    <text evidence="1">The sequence shown here is derived from an EMBL/GenBank/DDBJ whole genome shotgun (WGS) entry which is preliminary data.</text>
</comment>
<proteinExistence type="predicted"/>
<reference evidence="1" key="1">
    <citation type="submission" date="2022-12" db="EMBL/GenBank/DDBJ databases">
        <title>Draft genome assemblies for two species of Escallonia (Escalloniales).</title>
        <authorList>
            <person name="Chanderbali A."/>
            <person name="Dervinis C."/>
            <person name="Anghel I."/>
            <person name="Soltis D."/>
            <person name="Soltis P."/>
            <person name="Zapata F."/>
        </authorList>
    </citation>
    <scope>NUCLEOTIDE SEQUENCE</scope>
    <source>
        <strain evidence="1">UCBG92.1500</strain>
        <tissue evidence="1">Leaf</tissue>
    </source>
</reference>
<dbReference type="Proteomes" id="UP001187471">
    <property type="component" value="Unassembled WGS sequence"/>
</dbReference>
<name>A0AA88RQG4_9ASTE</name>
<evidence type="ECO:0000313" key="2">
    <source>
        <dbReference type="Proteomes" id="UP001187471"/>
    </source>
</evidence>
<accession>A0AA88RQG4</accession>
<keyword evidence="2" id="KW-1185">Reference proteome</keyword>
<evidence type="ECO:0000313" key="1">
    <source>
        <dbReference type="EMBL" id="KAK2994204.1"/>
    </source>
</evidence>
<dbReference type="EMBL" id="JAVXUO010000235">
    <property type="protein sequence ID" value="KAK2994204.1"/>
    <property type="molecule type" value="Genomic_DNA"/>
</dbReference>
<dbReference type="AlphaFoldDB" id="A0AA88RQG4"/>